<comment type="caution">
    <text evidence="3">The sequence shown here is derived from an EMBL/GenBank/DDBJ whole genome shotgun (WGS) entry which is preliminary data.</text>
</comment>
<proteinExistence type="predicted"/>
<evidence type="ECO:0000313" key="3">
    <source>
        <dbReference type="EMBL" id="KAK2983948.1"/>
    </source>
</evidence>
<sequence>MRRSDRLQWNKNIRGVASPSGKMPTPSLEVNLGQIPVKDVSDLRPNQILTSSLDSDRENREIEVLKKKLQQSCQENCAMRLTVENLQKQLEKGGKQQIAIDAMEGRKMIVSAETDKQLHAPEQNNSTRKPNEEEKSGGSTSTAINQSTSTAFQCTYASVVKSNRERSEGMKLDFIDPQDINGKQGVEYSQEDVEGEMMKWKNAVVVYVLGSRPPFHVMQGFLHHIWSRFGSFQLILLKSGVYIVQFESENAHIQILELGPWTFDNKPLIVKQWTPEVSLEKEGMSKIPVWIRLPNLPLQFWSVKMISQIVSAIGKPLFTDRMKATKERLLTVCENMC</sequence>
<dbReference type="Proteomes" id="UP001187471">
    <property type="component" value="Unassembled WGS sequence"/>
</dbReference>
<evidence type="ECO:0000256" key="1">
    <source>
        <dbReference type="SAM" id="MobiDB-lite"/>
    </source>
</evidence>
<organism evidence="3 4">
    <name type="scientific">Escallonia rubra</name>
    <dbReference type="NCBI Taxonomy" id="112253"/>
    <lineage>
        <taxon>Eukaryota</taxon>
        <taxon>Viridiplantae</taxon>
        <taxon>Streptophyta</taxon>
        <taxon>Embryophyta</taxon>
        <taxon>Tracheophyta</taxon>
        <taxon>Spermatophyta</taxon>
        <taxon>Magnoliopsida</taxon>
        <taxon>eudicotyledons</taxon>
        <taxon>Gunneridae</taxon>
        <taxon>Pentapetalae</taxon>
        <taxon>asterids</taxon>
        <taxon>campanulids</taxon>
        <taxon>Escalloniales</taxon>
        <taxon>Escalloniaceae</taxon>
        <taxon>Escallonia</taxon>
    </lineage>
</organism>
<evidence type="ECO:0000313" key="4">
    <source>
        <dbReference type="Proteomes" id="UP001187471"/>
    </source>
</evidence>
<name>A0AA88RD21_9ASTE</name>
<accession>A0AA88RD21</accession>
<evidence type="ECO:0000259" key="2">
    <source>
        <dbReference type="Pfam" id="PF14111"/>
    </source>
</evidence>
<reference evidence="3" key="1">
    <citation type="submission" date="2022-12" db="EMBL/GenBank/DDBJ databases">
        <title>Draft genome assemblies for two species of Escallonia (Escalloniales).</title>
        <authorList>
            <person name="Chanderbali A."/>
            <person name="Dervinis C."/>
            <person name="Anghel I."/>
            <person name="Soltis D."/>
            <person name="Soltis P."/>
            <person name="Zapata F."/>
        </authorList>
    </citation>
    <scope>NUCLEOTIDE SEQUENCE</scope>
    <source>
        <strain evidence="3">UCBG92.1500</strain>
        <tissue evidence="3">Leaf</tissue>
    </source>
</reference>
<dbReference type="EMBL" id="JAVXUO010001281">
    <property type="protein sequence ID" value="KAK2983948.1"/>
    <property type="molecule type" value="Genomic_DNA"/>
</dbReference>
<feature type="region of interest" description="Disordered" evidence="1">
    <location>
        <begin position="112"/>
        <end position="144"/>
    </location>
</feature>
<feature type="domain" description="DUF4283" evidence="2">
    <location>
        <begin position="199"/>
        <end position="280"/>
    </location>
</feature>
<dbReference type="PANTHER" id="PTHR33233:SF17">
    <property type="entry name" value="DUF4283 DOMAIN-CONTAINING PROTEIN"/>
    <property type="match status" value="1"/>
</dbReference>
<protein>
    <recommendedName>
        <fullName evidence="2">DUF4283 domain-containing protein</fullName>
    </recommendedName>
</protein>
<dbReference type="PANTHER" id="PTHR33233">
    <property type="entry name" value="ENDONUCLEASE/EXONUCLEASE/PHOSPHATASE"/>
    <property type="match status" value="1"/>
</dbReference>
<dbReference type="InterPro" id="IPR025558">
    <property type="entry name" value="DUF4283"/>
</dbReference>
<dbReference type="Pfam" id="PF14111">
    <property type="entry name" value="DUF4283"/>
    <property type="match status" value="1"/>
</dbReference>
<gene>
    <name evidence="3" type="ORF">RJ640_002893</name>
</gene>
<dbReference type="AlphaFoldDB" id="A0AA88RD21"/>
<keyword evidence="4" id="KW-1185">Reference proteome</keyword>